<reference evidence="1 2" key="1">
    <citation type="submission" date="2015-04" db="EMBL/GenBank/DDBJ databases">
        <authorList>
            <person name="Syromyatnikov M.Y."/>
            <person name="Popov V.N."/>
        </authorList>
    </citation>
    <scope>NUCLEOTIDE SEQUENCE [LARGE SCALE GENOMIC DNA]</scope>
</reference>
<dbReference type="EMBL" id="CVRI01000052">
    <property type="protein sequence ID" value="CRK99657.1"/>
    <property type="molecule type" value="Genomic_DNA"/>
</dbReference>
<sequence>MAESKPKISKDFHIYDDVMIQTKTPSCHYTKIKKKLCLYEIFPFQLQSSTSIQLPFLNFQA</sequence>
<evidence type="ECO:0000313" key="1">
    <source>
        <dbReference type="EMBL" id="CRK99657.1"/>
    </source>
</evidence>
<proteinExistence type="predicted"/>
<name>A0A1J1IMG3_9DIPT</name>
<dbReference type="AlphaFoldDB" id="A0A1J1IMG3"/>
<organism evidence="1 2">
    <name type="scientific">Clunio marinus</name>
    <dbReference type="NCBI Taxonomy" id="568069"/>
    <lineage>
        <taxon>Eukaryota</taxon>
        <taxon>Metazoa</taxon>
        <taxon>Ecdysozoa</taxon>
        <taxon>Arthropoda</taxon>
        <taxon>Hexapoda</taxon>
        <taxon>Insecta</taxon>
        <taxon>Pterygota</taxon>
        <taxon>Neoptera</taxon>
        <taxon>Endopterygota</taxon>
        <taxon>Diptera</taxon>
        <taxon>Nematocera</taxon>
        <taxon>Chironomoidea</taxon>
        <taxon>Chironomidae</taxon>
        <taxon>Clunio</taxon>
    </lineage>
</organism>
<evidence type="ECO:0000313" key="2">
    <source>
        <dbReference type="Proteomes" id="UP000183832"/>
    </source>
</evidence>
<protein>
    <submittedName>
        <fullName evidence="1">CLUMA_CG013039, isoform A</fullName>
    </submittedName>
</protein>
<dbReference type="Proteomes" id="UP000183832">
    <property type="component" value="Unassembled WGS sequence"/>
</dbReference>
<keyword evidence="2" id="KW-1185">Reference proteome</keyword>
<gene>
    <name evidence="1" type="ORF">CLUMA_CG013039</name>
</gene>
<accession>A0A1J1IMG3</accession>